<reference evidence="2" key="1">
    <citation type="journal article" date="2014" name="Int. J. Syst. Evol. Microbiol.">
        <title>Complete genome sequence of Corynebacterium casei LMG S-19264T (=DSM 44701T), isolated from a smear-ripened cheese.</title>
        <authorList>
            <consortium name="US DOE Joint Genome Institute (JGI-PGF)"/>
            <person name="Walter F."/>
            <person name="Albersmeier A."/>
            <person name="Kalinowski J."/>
            <person name="Ruckert C."/>
        </authorList>
    </citation>
    <scope>NUCLEOTIDE SEQUENCE</scope>
    <source>
        <strain evidence="2">CGMCC 1.15758</strain>
    </source>
</reference>
<evidence type="ECO:0000313" key="2">
    <source>
        <dbReference type="EMBL" id="GGG02806.1"/>
    </source>
</evidence>
<dbReference type="Gene3D" id="1.10.10.10">
    <property type="entry name" value="Winged helix-like DNA-binding domain superfamily/Winged helix DNA-binding domain"/>
    <property type="match status" value="1"/>
</dbReference>
<comment type="caution">
    <text evidence="2">The sequence shown here is derived from an EMBL/GenBank/DDBJ whole genome shotgun (WGS) entry which is preliminary data.</text>
</comment>
<name>A0A8J2Z5I7_9GAMM</name>
<reference evidence="2" key="2">
    <citation type="submission" date="2020-09" db="EMBL/GenBank/DDBJ databases">
        <authorList>
            <person name="Sun Q."/>
            <person name="Zhou Y."/>
        </authorList>
    </citation>
    <scope>NUCLEOTIDE SEQUENCE</scope>
    <source>
        <strain evidence="2">CGMCC 1.15758</strain>
    </source>
</reference>
<organism evidence="2 3">
    <name type="scientific">Cysteiniphilum litorale</name>
    <dbReference type="NCBI Taxonomy" id="2056700"/>
    <lineage>
        <taxon>Bacteria</taxon>
        <taxon>Pseudomonadati</taxon>
        <taxon>Pseudomonadota</taxon>
        <taxon>Gammaproteobacteria</taxon>
        <taxon>Thiotrichales</taxon>
        <taxon>Fastidiosibacteraceae</taxon>
        <taxon>Cysteiniphilum</taxon>
    </lineage>
</organism>
<dbReference type="RefSeq" id="WP_117003407.1">
    <property type="nucleotide sequence ID" value="NZ_BMJS01000026.1"/>
</dbReference>
<dbReference type="SUPFAM" id="SSF46894">
    <property type="entry name" value="C-terminal effector domain of the bipartite response regulators"/>
    <property type="match status" value="1"/>
</dbReference>
<dbReference type="GO" id="GO:0006355">
    <property type="term" value="P:regulation of DNA-templated transcription"/>
    <property type="evidence" value="ECO:0007669"/>
    <property type="project" value="InterPro"/>
</dbReference>
<dbReference type="EMBL" id="BMJS01000026">
    <property type="protein sequence ID" value="GGG02806.1"/>
    <property type="molecule type" value="Genomic_DNA"/>
</dbReference>
<dbReference type="Proteomes" id="UP000636949">
    <property type="component" value="Unassembled WGS sequence"/>
</dbReference>
<evidence type="ECO:0000313" key="3">
    <source>
        <dbReference type="Proteomes" id="UP000636949"/>
    </source>
</evidence>
<dbReference type="OrthoDB" id="5654355at2"/>
<protein>
    <recommendedName>
        <fullName evidence="1">HTH luxR-type domain-containing protein</fullName>
    </recommendedName>
</protein>
<feature type="domain" description="HTH luxR-type" evidence="1">
    <location>
        <begin position="179"/>
        <end position="232"/>
    </location>
</feature>
<dbReference type="InterPro" id="IPR016032">
    <property type="entry name" value="Sig_transdc_resp-reg_C-effctor"/>
</dbReference>
<keyword evidence="3" id="KW-1185">Reference proteome</keyword>
<evidence type="ECO:0000259" key="1">
    <source>
        <dbReference type="Pfam" id="PF00196"/>
    </source>
</evidence>
<dbReference type="InterPro" id="IPR036388">
    <property type="entry name" value="WH-like_DNA-bd_sf"/>
</dbReference>
<accession>A0A8J2Z5I7</accession>
<dbReference type="InterPro" id="IPR000792">
    <property type="entry name" value="Tscrpt_reg_LuxR_C"/>
</dbReference>
<dbReference type="AlphaFoldDB" id="A0A8J2Z5I7"/>
<sequence>MDIKSLLSPELTNIAKNHHTMGMALIHVTKAKTAFHCIKELNIKLAAQTEYKELTSLFLNYDQVTNLPDQFFYSDCHFARGSSIENNLDMLFIITHMDVDNIVILCVGVDSKWFGYHLLNNKVYLQNTIVNSIVDINKNNIKPKLSLFHSQFNKLESGTLFYADKVQQRDTKESAEIIPLTSLERKCFQMIYDNIIRSSDIAQQLEISKRTVDDYIERLKVKFSCNNKYELYYKIKTFNRRYLLSA</sequence>
<dbReference type="GO" id="GO:0003677">
    <property type="term" value="F:DNA binding"/>
    <property type="evidence" value="ECO:0007669"/>
    <property type="project" value="InterPro"/>
</dbReference>
<gene>
    <name evidence="2" type="ORF">GCM10010995_20280</name>
</gene>
<dbReference type="Pfam" id="PF00196">
    <property type="entry name" value="GerE"/>
    <property type="match status" value="1"/>
</dbReference>
<proteinExistence type="predicted"/>